<sequence>MQWEVYLPYIRMAKKQRLNLTVLGGMALEKELLGPDSMVNIGMPLVAAIYWEMAIVLTTVV</sequence>
<reference evidence="1 2" key="1">
    <citation type="submission" date="2019-03" db="EMBL/GenBank/DDBJ databases">
        <title>Long-read sequencing reveals hyperdense prophage content in a complex bacterial symbiont genome.</title>
        <authorList>
            <person name="Frost C.L."/>
            <person name="Siozios S."/>
            <person name="Nadal-Jimenez P."/>
            <person name="Brockhurst M.A."/>
            <person name="King K.C."/>
            <person name="Darby A.C."/>
            <person name="Hurst G.D.D."/>
        </authorList>
    </citation>
    <scope>NUCLEOTIDE SEQUENCE [LARGE SCALE GENOMIC DNA]</scope>
    <source>
        <strain evidence="1 2">FIN</strain>
    </source>
</reference>
<organism evidence="1 2">
    <name type="scientific">Arsenophonus nasoniae</name>
    <name type="common">son-killer infecting Nasonia vitripennis</name>
    <dbReference type="NCBI Taxonomy" id="638"/>
    <lineage>
        <taxon>Bacteria</taxon>
        <taxon>Pseudomonadati</taxon>
        <taxon>Pseudomonadota</taxon>
        <taxon>Gammaproteobacteria</taxon>
        <taxon>Enterobacterales</taxon>
        <taxon>Morganellaceae</taxon>
        <taxon>Arsenophonus</taxon>
    </lineage>
</organism>
<dbReference type="KEGG" id="ans:ArsFIN_23780"/>
<evidence type="ECO:0000313" key="1">
    <source>
        <dbReference type="EMBL" id="QBY43809.1"/>
    </source>
</evidence>
<gene>
    <name evidence="1" type="ORF">ArsFIN_23780</name>
</gene>
<dbReference type="Proteomes" id="UP000295134">
    <property type="component" value="Chromosome"/>
</dbReference>
<evidence type="ECO:0000313" key="2">
    <source>
        <dbReference type="Proteomes" id="UP000295134"/>
    </source>
</evidence>
<dbReference type="AlphaFoldDB" id="A0A4P7KUE9"/>
<dbReference type="EMBL" id="CP038613">
    <property type="protein sequence ID" value="QBY43809.1"/>
    <property type="molecule type" value="Genomic_DNA"/>
</dbReference>
<name>A0A4P7KUE9_9GAMM</name>
<protein>
    <submittedName>
        <fullName evidence="1">Uncharacterized protein</fullName>
    </submittedName>
</protein>
<proteinExistence type="predicted"/>
<accession>A0A4P7KUE9</accession>